<dbReference type="EC" id="2.1.1.-" evidence="1"/>
<evidence type="ECO:0000313" key="2">
    <source>
        <dbReference type="Proteomes" id="UP001252270"/>
    </source>
</evidence>
<dbReference type="InterPro" id="IPR029063">
    <property type="entry name" value="SAM-dependent_MTases_sf"/>
</dbReference>
<gene>
    <name evidence="1" type="ORF">QC820_01250</name>
</gene>
<keyword evidence="1" id="KW-0808">Transferase</keyword>
<reference evidence="1 2" key="1">
    <citation type="submission" date="2023-04" db="EMBL/GenBank/DDBJ databases">
        <title>A long-awaited taxogenomic arrangement of the family Halomonadaceae.</title>
        <authorList>
            <person name="De La Haba R."/>
            <person name="Chuvochina M."/>
            <person name="Wittouck S."/>
            <person name="Arahal D.R."/>
            <person name="Sanchez-Porro C."/>
            <person name="Hugenholtz P."/>
            <person name="Ventosa A."/>
        </authorList>
    </citation>
    <scope>NUCLEOTIDE SEQUENCE [LARGE SCALE GENOMIC DNA]</scope>
    <source>
        <strain evidence="1 2">DSM 17332</strain>
    </source>
</reference>
<dbReference type="EMBL" id="JARWAL010000001">
    <property type="protein sequence ID" value="MDR5891426.1"/>
    <property type="molecule type" value="Genomic_DNA"/>
</dbReference>
<dbReference type="RefSeq" id="WP_253444323.1">
    <property type="nucleotide sequence ID" value="NZ_JARWAL010000001.1"/>
</dbReference>
<dbReference type="SUPFAM" id="SSF53335">
    <property type="entry name" value="S-adenosyl-L-methionine-dependent methyltransferases"/>
    <property type="match status" value="1"/>
</dbReference>
<dbReference type="GO" id="GO:0008168">
    <property type="term" value="F:methyltransferase activity"/>
    <property type="evidence" value="ECO:0007669"/>
    <property type="project" value="UniProtKB-KW"/>
</dbReference>
<organism evidence="1 2">
    <name type="scientific">Halomonas mongoliensis</name>
    <dbReference type="NCBI Taxonomy" id="321265"/>
    <lineage>
        <taxon>Bacteria</taxon>
        <taxon>Pseudomonadati</taxon>
        <taxon>Pseudomonadota</taxon>
        <taxon>Gammaproteobacteria</taxon>
        <taxon>Oceanospirillales</taxon>
        <taxon>Halomonadaceae</taxon>
        <taxon>Halomonas</taxon>
    </lineage>
</organism>
<name>A0ABU1GIJ3_9GAMM</name>
<dbReference type="Pfam" id="PF13489">
    <property type="entry name" value="Methyltransf_23"/>
    <property type="match status" value="1"/>
</dbReference>
<keyword evidence="2" id="KW-1185">Reference proteome</keyword>
<dbReference type="Proteomes" id="UP001252270">
    <property type="component" value="Unassembled WGS sequence"/>
</dbReference>
<keyword evidence="1" id="KW-0489">Methyltransferase</keyword>
<dbReference type="GO" id="GO:0032259">
    <property type="term" value="P:methylation"/>
    <property type="evidence" value="ECO:0007669"/>
    <property type="project" value="UniProtKB-KW"/>
</dbReference>
<sequence>MMATCPLCASAETAFYHRDARRDYRHCRRCDLVFVPPVFRLSPAEERAVYDQHENSPDDLGYRRFLGRLFDPLRERLAPGARGLDFGAGPGPTLSVMFEEAGHPMAIYDPFYAPDAGVLEEEYDFITATEVAEHLFAPGEVLARLAGRLRPGGWLGLMTKRTTTREAFARWHYILDPTHVGFFSEASFQWLAESLGMSVEFPAADVVLLQKPAAGSREGGLSENIADRVPCCR</sequence>
<evidence type="ECO:0000313" key="1">
    <source>
        <dbReference type="EMBL" id="MDR5891426.1"/>
    </source>
</evidence>
<protein>
    <submittedName>
        <fullName evidence="1">Class I SAM-dependent methyltransferase</fullName>
        <ecNumber evidence="1">2.1.1.-</ecNumber>
    </submittedName>
</protein>
<comment type="caution">
    <text evidence="1">The sequence shown here is derived from an EMBL/GenBank/DDBJ whole genome shotgun (WGS) entry which is preliminary data.</text>
</comment>
<accession>A0ABU1GIJ3</accession>
<proteinExistence type="predicted"/>
<dbReference type="Gene3D" id="3.40.50.150">
    <property type="entry name" value="Vaccinia Virus protein VP39"/>
    <property type="match status" value="1"/>
</dbReference>